<accession>A0A5S5CJU2</accession>
<evidence type="ECO:0000256" key="4">
    <source>
        <dbReference type="ARBA" id="ARBA00022692"/>
    </source>
</evidence>
<keyword evidence="6 7" id="KW-0472">Membrane</keyword>
<organism evidence="9 10">
    <name type="scientific">Paenibacillus methanolicus</name>
    <dbReference type="NCBI Taxonomy" id="582686"/>
    <lineage>
        <taxon>Bacteria</taxon>
        <taxon>Bacillati</taxon>
        <taxon>Bacillota</taxon>
        <taxon>Bacilli</taxon>
        <taxon>Bacillales</taxon>
        <taxon>Paenibacillaceae</taxon>
        <taxon>Paenibacillus</taxon>
    </lineage>
</organism>
<dbReference type="Gene3D" id="1.10.3720.10">
    <property type="entry name" value="MetI-like"/>
    <property type="match status" value="1"/>
</dbReference>
<feature type="transmembrane region" description="Helical" evidence="7">
    <location>
        <begin position="184"/>
        <end position="210"/>
    </location>
</feature>
<dbReference type="OrthoDB" id="9794684at2"/>
<dbReference type="PANTHER" id="PTHR32243">
    <property type="entry name" value="MALTOSE TRANSPORT SYSTEM PERMEASE-RELATED"/>
    <property type="match status" value="1"/>
</dbReference>
<dbReference type="Proteomes" id="UP000323257">
    <property type="component" value="Unassembled WGS sequence"/>
</dbReference>
<dbReference type="EMBL" id="VNHS01000001">
    <property type="protein sequence ID" value="TYP79005.1"/>
    <property type="molecule type" value="Genomic_DNA"/>
</dbReference>
<feature type="transmembrane region" description="Helical" evidence="7">
    <location>
        <begin position="71"/>
        <end position="95"/>
    </location>
</feature>
<keyword evidence="4 7" id="KW-0812">Transmembrane</keyword>
<dbReference type="AlphaFoldDB" id="A0A5S5CJU2"/>
<dbReference type="Pfam" id="PF00528">
    <property type="entry name" value="BPD_transp_1"/>
    <property type="match status" value="1"/>
</dbReference>
<feature type="domain" description="ABC transmembrane type-1" evidence="8">
    <location>
        <begin position="72"/>
        <end position="264"/>
    </location>
</feature>
<evidence type="ECO:0000256" key="5">
    <source>
        <dbReference type="ARBA" id="ARBA00022989"/>
    </source>
</evidence>
<dbReference type="GO" id="GO:0015423">
    <property type="term" value="F:ABC-type maltose transporter activity"/>
    <property type="evidence" value="ECO:0007669"/>
    <property type="project" value="TreeGrafter"/>
</dbReference>
<dbReference type="SUPFAM" id="SSF161098">
    <property type="entry name" value="MetI-like"/>
    <property type="match status" value="1"/>
</dbReference>
<comment type="subcellular location">
    <subcellularLocation>
        <location evidence="1 7">Cell membrane</location>
        <topology evidence="1 7">Multi-pass membrane protein</topology>
    </subcellularLocation>
</comment>
<evidence type="ECO:0000256" key="2">
    <source>
        <dbReference type="ARBA" id="ARBA00022448"/>
    </source>
</evidence>
<reference evidence="9 10" key="1">
    <citation type="submission" date="2019-07" db="EMBL/GenBank/DDBJ databases">
        <title>Genomic Encyclopedia of Type Strains, Phase III (KMG-III): the genomes of soil and plant-associated and newly described type strains.</title>
        <authorList>
            <person name="Whitman W."/>
        </authorList>
    </citation>
    <scope>NUCLEOTIDE SEQUENCE [LARGE SCALE GENOMIC DNA]</scope>
    <source>
        <strain evidence="9 10">BL24</strain>
    </source>
</reference>
<feature type="transmembrane region" description="Helical" evidence="7">
    <location>
        <begin position="143"/>
        <end position="163"/>
    </location>
</feature>
<dbReference type="GO" id="GO:0005886">
    <property type="term" value="C:plasma membrane"/>
    <property type="evidence" value="ECO:0007669"/>
    <property type="project" value="UniProtKB-SubCell"/>
</dbReference>
<evidence type="ECO:0000256" key="7">
    <source>
        <dbReference type="RuleBase" id="RU363032"/>
    </source>
</evidence>
<dbReference type="PANTHER" id="PTHR32243:SF34">
    <property type="entry name" value="GALACTOOLIGOSACCHARIDES TRANSPORT SYSTEM PERMEASE PROTEIN GANQ"/>
    <property type="match status" value="1"/>
</dbReference>
<keyword evidence="5 7" id="KW-1133">Transmembrane helix</keyword>
<proteinExistence type="inferred from homology"/>
<dbReference type="GO" id="GO:0042956">
    <property type="term" value="P:maltodextrin transmembrane transport"/>
    <property type="evidence" value="ECO:0007669"/>
    <property type="project" value="TreeGrafter"/>
</dbReference>
<dbReference type="PROSITE" id="PS50928">
    <property type="entry name" value="ABC_TM1"/>
    <property type="match status" value="1"/>
</dbReference>
<feature type="transmembrane region" description="Helical" evidence="7">
    <location>
        <begin position="243"/>
        <end position="264"/>
    </location>
</feature>
<gene>
    <name evidence="9" type="ORF">BCM02_101120</name>
</gene>
<evidence type="ECO:0000256" key="3">
    <source>
        <dbReference type="ARBA" id="ARBA00022475"/>
    </source>
</evidence>
<evidence type="ECO:0000313" key="10">
    <source>
        <dbReference type="Proteomes" id="UP000323257"/>
    </source>
</evidence>
<comment type="caution">
    <text evidence="9">The sequence shown here is derived from an EMBL/GenBank/DDBJ whole genome shotgun (WGS) entry which is preliminary data.</text>
</comment>
<dbReference type="InterPro" id="IPR000515">
    <property type="entry name" value="MetI-like"/>
</dbReference>
<dbReference type="InterPro" id="IPR050901">
    <property type="entry name" value="BP-dep_ABC_trans_perm"/>
</dbReference>
<keyword evidence="3" id="KW-1003">Cell membrane</keyword>
<evidence type="ECO:0000256" key="1">
    <source>
        <dbReference type="ARBA" id="ARBA00004651"/>
    </source>
</evidence>
<feature type="transmembrane region" description="Helical" evidence="7">
    <location>
        <begin position="12"/>
        <end position="34"/>
    </location>
</feature>
<evidence type="ECO:0000313" key="9">
    <source>
        <dbReference type="EMBL" id="TYP79005.1"/>
    </source>
</evidence>
<feature type="transmembrane region" description="Helical" evidence="7">
    <location>
        <begin position="107"/>
        <end position="131"/>
    </location>
</feature>
<name>A0A5S5CJU2_9BACL</name>
<evidence type="ECO:0000256" key="6">
    <source>
        <dbReference type="ARBA" id="ARBA00023136"/>
    </source>
</evidence>
<dbReference type="RefSeq" id="WP_148927118.1">
    <property type="nucleotide sequence ID" value="NZ_VNHS01000001.1"/>
</dbReference>
<comment type="similarity">
    <text evidence="7">Belongs to the binding-protein-dependent transport system permease family.</text>
</comment>
<keyword evidence="2 7" id="KW-0813">Transport</keyword>
<evidence type="ECO:0000259" key="8">
    <source>
        <dbReference type="PROSITE" id="PS50928"/>
    </source>
</evidence>
<dbReference type="CDD" id="cd06261">
    <property type="entry name" value="TM_PBP2"/>
    <property type="match status" value="1"/>
</dbReference>
<sequence length="279" mass="31069">MKSRRRESKAVTALLYLFLIMLSVICLFPVQWIVMASLNTGNALYSSSLVPEQLTLSHYRYLFDHTDYVLWFWNTFKIACMNMGASLVVVTAAAYAVSRFRFTGREIVLTTLMVLQMFPSFMAMISVYILLLQAGLLDTHLGLVLVYVAGGSPIGIWIVKGYMDGIPKSLEETARIDGASHTTVFVRVIAPLCVPILSFVALTSFIAPWMDFILPRLLLRSSEKKTLAIGLFEMVMDKSQMQFTTFAAGAVLLAIPITLLFFFLQRYVIDGLTAGASKG</sequence>
<dbReference type="InterPro" id="IPR035906">
    <property type="entry name" value="MetI-like_sf"/>
</dbReference>
<protein>
    <submittedName>
        <fullName evidence="9">Arabinogalactan oligomer/maltooligosaccharide transport system permease protein</fullName>
    </submittedName>
</protein>
<keyword evidence="10" id="KW-1185">Reference proteome</keyword>